<evidence type="ECO:0000256" key="3">
    <source>
        <dbReference type="ARBA" id="ARBA00023125"/>
    </source>
</evidence>
<dbReference type="Gene3D" id="3.40.190.10">
    <property type="entry name" value="Periplasmic binding protein-like II"/>
    <property type="match status" value="2"/>
</dbReference>
<dbReference type="RefSeq" id="WP_066672340.1">
    <property type="nucleotide sequence ID" value="NZ_CP016171.1"/>
</dbReference>
<dbReference type="InterPro" id="IPR036388">
    <property type="entry name" value="WH-like_DNA-bd_sf"/>
</dbReference>
<dbReference type="Pfam" id="PF00126">
    <property type="entry name" value="HTH_1"/>
    <property type="match status" value="1"/>
</dbReference>
<dbReference type="InterPro" id="IPR000847">
    <property type="entry name" value="LysR_HTH_N"/>
</dbReference>
<dbReference type="PANTHER" id="PTHR30537">
    <property type="entry name" value="HTH-TYPE TRANSCRIPTIONAL REGULATOR"/>
    <property type="match status" value="1"/>
</dbReference>
<name>A0A193G2S1_9BORD</name>
<evidence type="ECO:0000259" key="5">
    <source>
        <dbReference type="PROSITE" id="PS50931"/>
    </source>
</evidence>
<dbReference type="Gene3D" id="1.10.10.10">
    <property type="entry name" value="Winged helix-like DNA-binding domain superfamily/Winged helix DNA-binding domain"/>
    <property type="match status" value="1"/>
</dbReference>
<organism evidence="6 7">
    <name type="scientific">Bordetella bronchialis</name>
    <dbReference type="NCBI Taxonomy" id="463025"/>
    <lineage>
        <taxon>Bacteria</taxon>
        <taxon>Pseudomonadati</taxon>
        <taxon>Pseudomonadota</taxon>
        <taxon>Betaproteobacteria</taxon>
        <taxon>Burkholderiales</taxon>
        <taxon>Alcaligenaceae</taxon>
        <taxon>Bordetella</taxon>
    </lineage>
</organism>
<dbReference type="CDD" id="cd08432">
    <property type="entry name" value="PBP2_GcdR_TrpI_HvrB_AmpR_like"/>
    <property type="match status" value="1"/>
</dbReference>
<sequence length="289" mass="31066">MHKLRNILGPLRVLDAVHRSGGVARAAQSLHVTPGAVSHQIRALEAALDTRLSRKVGREAVLTASGMQLATRVAELFDRVEEAVQEASARGKTRRIRLKVIPSFAIKWLMPRLASFYAAHADIDLEVATVTRADDVSLGDADFVVRRGHGHWPGTHAERLFDDVLALACAPSMAAGICQPDDVLEHKLLHSMIAPVSWEAWLAHAGLPAAGARLVPLANAALCLQAAVQGVGIALTQQAYMQEELARGLLAHPLDMALRSGDAYYLVSAPGTLDIRPCADFAAWVRSVV</sequence>
<dbReference type="InterPro" id="IPR036390">
    <property type="entry name" value="WH_DNA-bd_sf"/>
</dbReference>
<keyword evidence="3" id="KW-0238">DNA-binding</keyword>
<dbReference type="InterPro" id="IPR005119">
    <property type="entry name" value="LysR_subst-bd"/>
</dbReference>
<feature type="domain" description="HTH lysR-type" evidence="5">
    <location>
        <begin position="11"/>
        <end position="63"/>
    </location>
</feature>
<dbReference type="GO" id="GO:0006351">
    <property type="term" value="P:DNA-templated transcription"/>
    <property type="evidence" value="ECO:0007669"/>
    <property type="project" value="TreeGrafter"/>
</dbReference>
<accession>A0A193G2S1</accession>
<evidence type="ECO:0000313" key="6">
    <source>
        <dbReference type="EMBL" id="ANN74307.1"/>
    </source>
</evidence>
<protein>
    <recommendedName>
        <fullName evidence="5">HTH lysR-type domain-containing protein</fullName>
    </recommendedName>
</protein>
<evidence type="ECO:0000313" key="7">
    <source>
        <dbReference type="Proteomes" id="UP000092213"/>
    </source>
</evidence>
<reference evidence="6 7" key="1">
    <citation type="submission" date="2016-06" db="EMBL/GenBank/DDBJ databases">
        <title>Complete genome sequences of Bordetella bronchialis and Bordetella flabilis.</title>
        <authorList>
            <person name="LiPuma J.J."/>
            <person name="Spilker T."/>
        </authorList>
    </citation>
    <scope>NUCLEOTIDE SEQUENCE [LARGE SCALE GENOMIC DNA]</scope>
    <source>
        <strain evidence="6 7">AU17976</strain>
    </source>
</reference>
<comment type="similarity">
    <text evidence="1">Belongs to the LysR transcriptional regulatory family.</text>
</comment>
<dbReference type="SUPFAM" id="SSF46785">
    <property type="entry name" value="Winged helix' DNA-binding domain"/>
    <property type="match status" value="1"/>
</dbReference>
<dbReference type="Pfam" id="PF03466">
    <property type="entry name" value="LysR_substrate"/>
    <property type="match status" value="1"/>
</dbReference>
<dbReference type="GO" id="GO:0043565">
    <property type="term" value="F:sequence-specific DNA binding"/>
    <property type="evidence" value="ECO:0007669"/>
    <property type="project" value="TreeGrafter"/>
</dbReference>
<dbReference type="PROSITE" id="PS50931">
    <property type="entry name" value="HTH_LYSR"/>
    <property type="match status" value="1"/>
</dbReference>
<dbReference type="PANTHER" id="PTHR30537:SF74">
    <property type="entry name" value="HTH-TYPE TRANSCRIPTIONAL REGULATOR TRPI"/>
    <property type="match status" value="1"/>
</dbReference>
<dbReference type="STRING" id="463025.BAU08_25735"/>
<gene>
    <name evidence="6" type="ORF">BAU08_25735</name>
</gene>
<keyword evidence="2" id="KW-0805">Transcription regulation</keyword>
<evidence type="ECO:0000256" key="4">
    <source>
        <dbReference type="ARBA" id="ARBA00023163"/>
    </source>
</evidence>
<dbReference type="InterPro" id="IPR058163">
    <property type="entry name" value="LysR-type_TF_proteobact-type"/>
</dbReference>
<evidence type="ECO:0000256" key="1">
    <source>
        <dbReference type="ARBA" id="ARBA00009437"/>
    </source>
</evidence>
<proteinExistence type="inferred from homology"/>
<dbReference type="EMBL" id="CP016171">
    <property type="protein sequence ID" value="ANN74307.1"/>
    <property type="molecule type" value="Genomic_DNA"/>
</dbReference>
<dbReference type="Proteomes" id="UP000092213">
    <property type="component" value="Chromosome"/>
</dbReference>
<evidence type="ECO:0000256" key="2">
    <source>
        <dbReference type="ARBA" id="ARBA00023015"/>
    </source>
</evidence>
<dbReference type="GO" id="GO:0003700">
    <property type="term" value="F:DNA-binding transcription factor activity"/>
    <property type="evidence" value="ECO:0007669"/>
    <property type="project" value="InterPro"/>
</dbReference>
<dbReference type="SUPFAM" id="SSF53850">
    <property type="entry name" value="Periplasmic binding protein-like II"/>
    <property type="match status" value="1"/>
</dbReference>
<dbReference type="AlphaFoldDB" id="A0A193G2S1"/>
<keyword evidence="4" id="KW-0804">Transcription</keyword>